<dbReference type="InterPro" id="IPR011877">
    <property type="entry name" value="Ribokinase"/>
</dbReference>
<feature type="binding site" evidence="12">
    <location>
        <position position="277"/>
    </location>
    <ligand>
        <name>K(+)</name>
        <dbReference type="ChEBI" id="CHEBI:29103"/>
    </ligand>
</feature>
<feature type="binding site" evidence="12">
    <location>
        <position position="242"/>
    </location>
    <ligand>
        <name>substrate</name>
    </ligand>
</feature>
<evidence type="ECO:0000256" key="11">
    <source>
        <dbReference type="ARBA" id="ARBA00023277"/>
    </source>
</evidence>
<organism evidence="14 15">
    <name type="scientific">Paenibacillus donghaensis</name>
    <dbReference type="NCBI Taxonomy" id="414771"/>
    <lineage>
        <taxon>Bacteria</taxon>
        <taxon>Bacillati</taxon>
        <taxon>Bacillota</taxon>
        <taxon>Bacilli</taxon>
        <taxon>Bacillales</taxon>
        <taxon>Paenibacillaceae</taxon>
        <taxon>Paenibacillus</taxon>
    </lineage>
</organism>
<comment type="subunit">
    <text evidence="12">Homodimer.</text>
</comment>
<comment type="cofactor">
    <cofactor evidence="12">
        <name>Mg(2+)</name>
        <dbReference type="ChEBI" id="CHEBI:18420"/>
    </cofactor>
    <text evidence="12">Requires a divalent cation, most likely magnesium in vivo, as an electrophilic catalyst to aid phosphoryl group transfer. It is the chelate of the metal and the nucleotide that is the actual substrate.</text>
</comment>
<dbReference type="GO" id="GO:0004747">
    <property type="term" value="F:ribokinase activity"/>
    <property type="evidence" value="ECO:0007669"/>
    <property type="project" value="UniProtKB-UniRule"/>
</dbReference>
<sequence length="292" mass="30698">MAKICVIGSCSMDLVVTASKRPQVGETVLGDNFTTVPGGKGANQAVAAARLGAEVTMIGCIGDDFYGKAILDNFKRNGVVTTYVEPVTYAESGTAHIVLAEGDNSIIVVKGANDHVTPALVERALDAIRSADMVLVQQEIPEETVSYVSSLCHSIHVPLLLNPAPARPLSEAVIEQAAYLTPNEHECSILFSGMNKAEALRKYPGKLFITEGSSGVRYCDGEREVLVPTYQVEAIDTTGAGDTFNAAFAVALAEGGSIQASVKFANRAASLSVTKFGAQGGMPMRAEVEESL</sequence>
<feature type="binding site" evidence="12">
    <location>
        <position position="139"/>
    </location>
    <ligand>
        <name>substrate</name>
    </ligand>
</feature>
<keyword evidence="9 12" id="KW-0460">Magnesium</keyword>
<dbReference type="GO" id="GO:0046872">
    <property type="term" value="F:metal ion binding"/>
    <property type="evidence" value="ECO:0007669"/>
    <property type="project" value="UniProtKB-KW"/>
</dbReference>
<comment type="similarity">
    <text evidence="1">Belongs to the carbohydrate kinase pfkB family.</text>
</comment>
<keyword evidence="4 12" id="KW-0808">Transferase</keyword>
<dbReference type="InterPro" id="IPR011611">
    <property type="entry name" value="PfkB_dom"/>
</dbReference>
<dbReference type="GO" id="GO:0005829">
    <property type="term" value="C:cytosol"/>
    <property type="evidence" value="ECO:0007669"/>
    <property type="project" value="TreeGrafter"/>
</dbReference>
<dbReference type="NCBIfam" id="TIGR02152">
    <property type="entry name" value="D_ribokin_bact"/>
    <property type="match status" value="1"/>
</dbReference>
<dbReference type="Gene3D" id="3.40.1190.20">
    <property type="match status" value="1"/>
</dbReference>
<protein>
    <recommendedName>
        <fullName evidence="3 12">Ribokinase</fullName>
        <shortName evidence="12">RK</shortName>
        <ecNumber evidence="2 12">2.7.1.15</ecNumber>
    </recommendedName>
</protein>
<comment type="pathway">
    <text evidence="12">Carbohydrate metabolism; D-ribose degradation; D-ribose 5-phosphate from beta-D-ribopyranose: step 2/2.</text>
</comment>
<dbReference type="OrthoDB" id="9775849at2"/>
<keyword evidence="8 12" id="KW-0067">ATP-binding</keyword>
<dbReference type="InterPro" id="IPR002139">
    <property type="entry name" value="Ribo/fructo_kinase"/>
</dbReference>
<feature type="binding site" evidence="12">
    <location>
        <position position="238"/>
    </location>
    <ligand>
        <name>K(+)</name>
        <dbReference type="ChEBI" id="CHEBI:29103"/>
    </ligand>
</feature>
<keyword evidence="12" id="KW-0963">Cytoplasm</keyword>
<dbReference type="PANTHER" id="PTHR10584:SF166">
    <property type="entry name" value="RIBOKINASE"/>
    <property type="match status" value="1"/>
</dbReference>
<evidence type="ECO:0000256" key="6">
    <source>
        <dbReference type="ARBA" id="ARBA00022741"/>
    </source>
</evidence>
<feature type="binding site" evidence="12">
    <location>
        <position position="183"/>
    </location>
    <ligand>
        <name>ATP</name>
        <dbReference type="ChEBI" id="CHEBI:30616"/>
    </ligand>
</feature>
<dbReference type="PRINTS" id="PR00990">
    <property type="entry name" value="RIBOKINASE"/>
</dbReference>
<dbReference type="PROSITE" id="PS00584">
    <property type="entry name" value="PFKB_KINASES_2"/>
    <property type="match status" value="1"/>
</dbReference>
<feature type="binding site" evidence="12">
    <location>
        <position position="272"/>
    </location>
    <ligand>
        <name>K(+)</name>
        <dbReference type="ChEBI" id="CHEBI:29103"/>
    </ligand>
</feature>
<feature type="binding site" evidence="12">
    <location>
        <position position="266"/>
    </location>
    <ligand>
        <name>ATP</name>
        <dbReference type="ChEBI" id="CHEBI:30616"/>
    </ligand>
</feature>
<dbReference type="HAMAP" id="MF_01987">
    <property type="entry name" value="Ribokinase"/>
    <property type="match status" value="1"/>
</dbReference>
<gene>
    <name evidence="12 14" type="primary">rbsK</name>
    <name evidence="14" type="ORF">B9T62_09435</name>
</gene>
<dbReference type="GO" id="GO:0019303">
    <property type="term" value="P:D-ribose catabolic process"/>
    <property type="evidence" value="ECO:0007669"/>
    <property type="project" value="UniProtKB-UniRule"/>
</dbReference>
<evidence type="ECO:0000256" key="2">
    <source>
        <dbReference type="ARBA" id="ARBA00012035"/>
    </source>
</evidence>
<dbReference type="UniPathway" id="UPA00916">
    <property type="reaction ID" value="UER00889"/>
</dbReference>
<feature type="domain" description="Carbohydrate kinase PfkB" evidence="13">
    <location>
        <begin position="1"/>
        <end position="283"/>
    </location>
</feature>
<dbReference type="GO" id="GO:0005524">
    <property type="term" value="F:ATP binding"/>
    <property type="evidence" value="ECO:0007669"/>
    <property type="project" value="UniProtKB-UniRule"/>
</dbReference>
<dbReference type="EMBL" id="CP021780">
    <property type="protein sequence ID" value="ASA26253.1"/>
    <property type="molecule type" value="Genomic_DNA"/>
</dbReference>
<evidence type="ECO:0000256" key="7">
    <source>
        <dbReference type="ARBA" id="ARBA00022777"/>
    </source>
</evidence>
<dbReference type="PANTHER" id="PTHR10584">
    <property type="entry name" value="SUGAR KINASE"/>
    <property type="match status" value="1"/>
</dbReference>
<feature type="binding site" evidence="12">
    <location>
        <position position="275"/>
    </location>
    <ligand>
        <name>K(+)</name>
        <dbReference type="ChEBI" id="CHEBI:29103"/>
    </ligand>
</feature>
<evidence type="ECO:0000313" key="15">
    <source>
        <dbReference type="Proteomes" id="UP000249890"/>
    </source>
</evidence>
<proteinExistence type="inferred from homology"/>
<dbReference type="AlphaFoldDB" id="A0A2Z2KQV4"/>
<feature type="active site" description="Proton acceptor" evidence="12">
    <location>
        <position position="242"/>
    </location>
</feature>
<keyword evidence="5 12" id="KW-0479">Metal-binding</keyword>
<comment type="subcellular location">
    <subcellularLocation>
        <location evidence="12">Cytoplasm</location>
    </subcellularLocation>
</comment>
<keyword evidence="10 12" id="KW-0630">Potassium</keyword>
<name>A0A2Z2KQV4_9BACL</name>
<evidence type="ECO:0000313" key="14">
    <source>
        <dbReference type="EMBL" id="ASA26253.1"/>
    </source>
</evidence>
<reference evidence="14 15" key="1">
    <citation type="submission" date="2017-06" db="EMBL/GenBank/DDBJ databases">
        <title>Complete genome sequence of Paenibacillus donghaensis KCTC 13049T isolated from East Sea sediment, South Korea.</title>
        <authorList>
            <person name="Jung B.K."/>
            <person name="Hong S.-J."/>
            <person name="Shin J.-H."/>
        </authorList>
    </citation>
    <scope>NUCLEOTIDE SEQUENCE [LARGE SCALE GENOMIC DNA]</scope>
    <source>
        <strain evidence="14 15">KCTC 13049</strain>
    </source>
</reference>
<evidence type="ECO:0000256" key="12">
    <source>
        <dbReference type="HAMAP-Rule" id="MF_01987"/>
    </source>
</evidence>
<dbReference type="InterPro" id="IPR002173">
    <property type="entry name" value="Carboh/pur_kinase_PfkB_CS"/>
</dbReference>
<comment type="function">
    <text evidence="12">Catalyzes the phosphorylation of ribose at O-5 in a reaction requiring ATP and magnesium. The resulting D-ribose-5-phosphate can then be used either for sythesis of nucleotides, histidine, and tryptophan, or as a component of the pentose phosphate pathway.</text>
</comment>
<feature type="binding site" evidence="12">
    <location>
        <position position="236"/>
    </location>
    <ligand>
        <name>K(+)</name>
        <dbReference type="ChEBI" id="CHEBI:29103"/>
    </ligand>
</feature>
<evidence type="ECO:0000259" key="13">
    <source>
        <dbReference type="Pfam" id="PF00294"/>
    </source>
</evidence>
<keyword evidence="7 12" id="KW-0418">Kinase</keyword>
<comment type="similarity">
    <text evidence="12">Belongs to the carbohydrate kinase PfkB family. Ribokinase subfamily.</text>
</comment>
<dbReference type="EC" id="2.7.1.15" evidence="2 12"/>
<feature type="binding site" evidence="12">
    <location>
        <begin position="241"/>
        <end position="242"/>
    </location>
    <ligand>
        <name>ATP</name>
        <dbReference type="ChEBI" id="CHEBI:30616"/>
    </ligand>
</feature>
<keyword evidence="15" id="KW-1185">Reference proteome</keyword>
<feature type="binding site" evidence="12">
    <location>
        <begin position="39"/>
        <end position="43"/>
    </location>
    <ligand>
        <name>substrate</name>
    </ligand>
</feature>
<dbReference type="SUPFAM" id="SSF53613">
    <property type="entry name" value="Ribokinase-like"/>
    <property type="match status" value="1"/>
</dbReference>
<comment type="caution">
    <text evidence="12">Lacks conserved residue(s) required for the propagation of feature annotation.</text>
</comment>
<evidence type="ECO:0000256" key="4">
    <source>
        <dbReference type="ARBA" id="ARBA00022679"/>
    </source>
</evidence>
<accession>A0A2Z2KQV4</accession>
<evidence type="ECO:0000256" key="5">
    <source>
        <dbReference type="ARBA" id="ARBA00022723"/>
    </source>
</evidence>
<dbReference type="Proteomes" id="UP000249890">
    <property type="component" value="Chromosome"/>
</dbReference>
<comment type="catalytic activity">
    <reaction evidence="12">
        <text>D-ribose + ATP = D-ribose 5-phosphate + ADP + H(+)</text>
        <dbReference type="Rhea" id="RHEA:13697"/>
        <dbReference type="ChEBI" id="CHEBI:15378"/>
        <dbReference type="ChEBI" id="CHEBI:30616"/>
        <dbReference type="ChEBI" id="CHEBI:47013"/>
        <dbReference type="ChEBI" id="CHEBI:78346"/>
        <dbReference type="ChEBI" id="CHEBI:456216"/>
        <dbReference type="EC" id="2.7.1.15"/>
    </reaction>
</comment>
<keyword evidence="6 12" id="KW-0547">Nucleotide-binding</keyword>
<feature type="binding site" evidence="12">
    <location>
        <begin position="210"/>
        <end position="215"/>
    </location>
    <ligand>
        <name>ATP</name>
        <dbReference type="ChEBI" id="CHEBI:30616"/>
    </ligand>
</feature>
<dbReference type="InterPro" id="IPR029056">
    <property type="entry name" value="Ribokinase-like"/>
</dbReference>
<keyword evidence="11 12" id="KW-0119">Carbohydrate metabolism</keyword>
<evidence type="ECO:0000256" key="3">
    <source>
        <dbReference type="ARBA" id="ARBA00016943"/>
    </source>
</evidence>
<comment type="activity regulation">
    <text evidence="12">Activated by a monovalent cation that binds near, but not in, the active site. The most likely occupant of the site in vivo is potassium. Ion binding induces a conformational change that may alter substrate affinity.</text>
</comment>
<dbReference type="RefSeq" id="WP_087920199.1">
    <property type="nucleotide sequence ID" value="NZ_CP021780.1"/>
</dbReference>
<evidence type="ECO:0000256" key="8">
    <source>
        <dbReference type="ARBA" id="ARBA00022840"/>
    </source>
</evidence>
<feature type="binding site" evidence="12">
    <location>
        <begin position="11"/>
        <end position="13"/>
    </location>
    <ligand>
        <name>substrate</name>
    </ligand>
</feature>
<dbReference type="KEGG" id="pdh:B9T62_09435"/>
<evidence type="ECO:0000256" key="1">
    <source>
        <dbReference type="ARBA" id="ARBA00005380"/>
    </source>
</evidence>
<dbReference type="CDD" id="cd01174">
    <property type="entry name" value="ribokinase"/>
    <property type="match status" value="1"/>
</dbReference>
<evidence type="ECO:0000256" key="10">
    <source>
        <dbReference type="ARBA" id="ARBA00022958"/>
    </source>
</evidence>
<dbReference type="Pfam" id="PF00294">
    <property type="entry name" value="PfkB"/>
    <property type="match status" value="1"/>
</dbReference>
<evidence type="ECO:0000256" key="9">
    <source>
        <dbReference type="ARBA" id="ARBA00022842"/>
    </source>
</evidence>